<comment type="caution">
    <text evidence="1">Lacks conserved residue(s) required for the propagation of feature annotation.</text>
</comment>
<keyword evidence="2" id="KW-0472">Membrane</keyword>
<dbReference type="AlphaFoldDB" id="A0A3P6TN98"/>
<dbReference type="PROSITE" id="PS50026">
    <property type="entry name" value="EGF_3"/>
    <property type="match status" value="1"/>
</dbReference>
<name>A0A3P6TN98_CYLGO</name>
<dbReference type="Proteomes" id="UP000271889">
    <property type="component" value="Unassembled WGS sequence"/>
</dbReference>
<keyword evidence="1" id="KW-1015">Disulfide bond</keyword>
<feature type="disulfide bond" evidence="1">
    <location>
        <begin position="29"/>
        <end position="39"/>
    </location>
</feature>
<proteinExistence type="predicted"/>
<organism evidence="4 5">
    <name type="scientific">Cylicostephanus goldi</name>
    <name type="common">Nematode worm</name>
    <dbReference type="NCBI Taxonomy" id="71465"/>
    <lineage>
        <taxon>Eukaryota</taxon>
        <taxon>Metazoa</taxon>
        <taxon>Ecdysozoa</taxon>
        <taxon>Nematoda</taxon>
        <taxon>Chromadorea</taxon>
        <taxon>Rhabditida</taxon>
        <taxon>Rhabditina</taxon>
        <taxon>Rhabditomorpha</taxon>
        <taxon>Strongyloidea</taxon>
        <taxon>Strongylidae</taxon>
        <taxon>Cylicostephanus</taxon>
    </lineage>
</organism>
<evidence type="ECO:0000256" key="2">
    <source>
        <dbReference type="SAM" id="Phobius"/>
    </source>
</evidence>
<feature type="transmembrane region" description="Helical" evidence="2">
    <location>
        <begin position="81"/>
        <end position="102"/>
    </location>
</feature>
<dbReference type="PANTHER" id="PTHR11905:SF159">
    <property type="entry name" value="ADAM METALLOPROTEASE"/>
    <property type="match status" value="1"/>
</dbReference>
<keyword evidence="2" id="KW-1133">Transmembrane helix</keyword>
<dbReference type="OrthoDB" id="5951731at2759"/>
<dbReference type="PROSITE" id="PS01186">
    <property type="entry name" value="EGF_2"/>
    <property type="match status" value="1"/>
</dbReference>
<evidence type="ECO:0000313" key="5">
    <source>
        <dbReference type="Proteomes" id="UP000271889"/>
    </source>
</evidence>
<evidence type="ECO:0000313" key="4">
    <source>
        <dbReference type="EMBL" id="VDK84743.1"/>
    </source>
</evidence>
<keyword evidence="2" id="KW-0812">Transmembrane</keyword>
<dbReference type="PROSITE" id="PS00022">
    <property type="entry name" value="EGF_1"/>
    <property type="match status" value="1"/>
</dbReference>
<dbReference type="Gene3D" id="2.60.120.260">
    <property type="entry name" value="Galactose-binding domain-like"/>
    <property type="match status" value="1"/>
</dbReference>
<sequence>MVLDGSNLQICVSAKCKPLTEVSKTVSKCNDHCHYRGVCNNVGNCHCKNGFGGVACEIPGFGGSVNSNPSNTSRGITPSTVLLILLAISTIVLIVVCFFYWFKKKRNLPKEFWEYMRKTLNLHGVLVPVRKAPPPPRRHMKR</sequence>
<dbReference type="InterPro" id="IPR000742">
    <property type="entry name" value="EGF"/>
</dbReference>
<reference evidence="4 5" key="1">
    <citation type="submission" date="2018-11" db="EMBL/GenBank/DDBJ databases">
        <authorList>
            <consortium name="Pathogen Informatics"/>
        </authorList>
    </citation>
    <scope>NUCLEOTIDE SEQUENCE [LARGE SCALE GENOMIC DNA]</scope>
</reference>
<keyword evidence="5" id="KW-1185">Reference proteome</keyword>
<evidence type="ECO:0000259" key="3">
    <source>
        <dbReference type="PROSITE" id="PS50026"/>
    </source>
</evidence>
<dbReference type="EMBL" id="UYRV01030438">
    <property type="protein sequence ID" value="VDK84743.1"/>
    <property type="molecule type" value="Genomic_DNA"/>
</dbReference>
<accession>A0A3P6TN98</accession>
<dbReference type="PANTHER" id="PTHR11905">
    <property type="entry name" value="ADAM A DISINTEGRIN AND METALLOPROTEASE DOMAIN"/>
    <property type="match status" value="1"/>
</dbReference>
<feature type="disulfide bond" evidence="1">
    <location>
        <begin position="47"/>
        <end position="56"/>
    </location>
</feature>
<protein>
    <recommendedName>
        <fullName evidence="3">EGF-like domain-containing protein</fullName>
    </recommendedName>
</protein>
<gene>
    <name evidence="4" type="ORF">CGOC_LOCUS8343</name>
</gene>
<evidence type="ECO:0000256" key="1">
    <source>
        <dbReference type="PROSITE-ProRule" id="PRU00076"/>
    </source>
</evidence>
<feature type="domain" description="EGF-like" evidence="3">
    <location>
        <begin position="25"/>
        <end position="57"/>
    </location>
</feature>
<dbReference type="GO" id="GO:0006509">
    <property type="term" value="P:membrane protein ectodomain proteolysis"/>
    <property type="evidence" value="ECO:0007669"/>
    <property type="project" value="TreeGrafter"/>
</dbReference>
<keyword evidence="1" id="KW-0245">EGF-like domain</keyword>